<sequence length="287" mass="33772">MFRTVYLLTCLCALSEETFFENKVITTIRHGIEKNLEYIDNNYEKMNVDCLFGVVLSTVTKYMLDYNIWERNIKYRYNQLDKFSRTPDLRILADIFLHQNFNNGPPSTDFCLQDIVNLTTVLDSNKCFINNYCWNKYYVYDKQASGYTLTHKLLLLQLAKARKCIINKHQYEVRIKQLCSLIFAEVFNGDYFDVIDDMFDLFLEEIILCGYEGYADFLKNKWLFYILKTQRPTGCFPAILKDNLKTRIKRNTNILEDGCADHTTGLGVAVLALHYNFIIKENIINLE</sequence>
<dbReference type="InterPro" id="IPR031751">
    <property type="entry name" value="DUF4735"/>
</dbReference>
<dbReference type="AlphaFoldDB" id="A0AAV8X834"/>
<keyword evidence="2" id="KW-1185">Reference proteome</keyword>
<protein>
    <submittedName>
        <fullName evidence="1">Uncharacterized protein</fullName>
    </submittedName>
</protein>
<accession>A0AAV8X834</accession>
<evidence type="ECO:0000313" key="2">
    <source>
        <dbReference type="Proteomes" id="UP001162156"/>
    </source>
</evidence>
<dbReference type="Pfam" id="PF15882">
    <property type="entry name" value="DUF4735"/>
    <property type="match status" value="1"/>
</dbReference>
<dbReference type="EMBL" id="JANEYF010003623">
    <property type="protein sequence ID" value="KAJ8935098.1"/>
    <property type="molecule type" value="Genomic_DNA"/>
</dbReference>
<dbReference type="Proteomes" id="UP001162156">
    <property type="component" value="Unassembled WGS sequence"/>
</dbReference>
<gene>
    <name evidence="1" type="ORF">NQ314_012994</name>
</gene>
<reference evidence="1" key="1">
    <citation type="journal article" date="2023" name="Insect Mol. Biol.">
        <title>Genome sequencing provides insights into the evolution of gene families encoding plant cell wall-degrading enzymes in longhorned beetles.</title>
        <authorList>
            <person name="Shin N.R."/>
            <person name="Okamura Y."/>
            <person name="Kirsch R."/>
            <person name="Pauchet Y."/>
        </authorList>
    </citation>
    <scope>NUCLEOTIDE SEQUENCE</scope>
    <source>
        <strain evidence="1">RBIC_L_NR</strain>
    </source>
</reference>
<dbReference type="GO" id="GO:0005829">
    <property type="term" value="C:cytosol"/>
    <property type="evidence" value="ECO:0007669"/>
    <property type="project" value="TreeGrafter"/>
</dbReference>
<organism evidence="1 2">
    <name type="scientific">Rhamnusium bicolor</name>
    <dbReference type="NCBI Taxonomy" id="1586634"/>
    <lineage>
        <taxon>Eukaryota</taxon>
        <taxon>Metazoa</taxon>
        <taxon>Ecdysozoa</taxon>
        <taxon>Arthropoda</taxon>
        <taxon>Hexapoda</taxon>
        <taxon>Insecta</taxon>
        <taxon>Pterygota</taxon>
        <taxon>Neoptera</taxon>
        <taxon>Endopterygota</taxon>
        <taxon>Coleoptera</taxon>
        <taxon>Polyphaga</taxon>
        <taxon>Cucujiformia</taxon>
        <taxon>Chrysomeloidea</taxon>
        <taxon>Cerambycidae</taxon>
        <taxon>Lepturinae</taxon>
        <taxon>Rhagiini</taxon>
        <taxon>Rhamnusium</taxon>
    </lineage>
</organism>
<dbReference type="PANTHER" id="PTHR33539:SF1">
    <property type="entry name" value="UPF0764 PROTEIN C16ORF89"/>
    <property type="match status" value="1"/>
</dbReference>
<dbReference type="GO" id="GO:0016020">
    <property type="term" value="C:membrane"/>
    <property type="evidence" value="ECO:0007669"/>
    <property type="project" value="TreeGrafter"/>
</dbReference>
<evidence type="ECO:0000313" key="1">
    <source>
        <dbReference type="EMBL" id="KAJ8935098.1"/>
    </source>
</evidence>
<name>A0AAV8X834_9CUCU</name>
<dbReference type="PANTHER" id="PTHR33539">
    <property type="entry name" value="UPF0764 PROTEIN C16ORF89"/>
    <property type="match status" value="1"/>
</dbReference>
<comment type="caution">
    <text evidence="1">The sequence shown here is derived from an EMBL/GenBank/DDBJ whole genome shotgun (WGS) entry which is preliminary data.</text>
</comment>
<proteinExistence type="predicted"/>